<dbReference type="PANTHER" id="PTHR46148:SF56">
    <property type="entry name" value="RETROTRANSPOSON PROTEIN"/>
    <property type="match status" value="1"/>
</dbReference>
<dbReference type="Proteomes" id="UP001234989">
    <property type="component" value="Chromosome 2"/>
</dbReference>
<keyword evidence="3" id="KW-1185">Reference proteome</keyword>
<feature type="domain" description="Tf2-1-like SH3-like" evidence="1">
    <location>
        <begin position="5"/>
        <end position="56"/>
    </location>
</feature>
<proteinExistence type="predicted"/>
<dbReference type="AlphaFoldDB" id="A0AAF0Q7E1"/>
<evidence type="ECO:0000313" key="3">
    <source>
        <dbReference type="Proteomes" id="UP001234989"/>
    </source>
</evidence>
<sequence>MKGVMIFGKKGKLSPRYVGPYRIFQRIGKVTYELELPADLAAVHPVFHISLLKKCVGDPVSIVPLESVAVKDSLSYEDIPVEILDRQVRKWHSLHHPRTVGGPMVHPAGPWFLSANYPRTQPEIWPSVNPQPDLRSVGQVTDHGSCQWIDAPKSQLQSRLMVDQQGLSFDAR</sequence>
<dbReference type="PANTHER" id="PTHR46148">
    <property type="entry name" value="CHROMO DOMAIN-CONTAINING PROTEIN"/>
    <property type="match status" value="1"/>
</dbReference>
<organism evidence="2 3">
    <name type="scientific">Solanum verrucosum</name>
    <dbReference type="NCBI Taxonomy" id="315347"/>
    <lineage>
        <taxon>Eukaryota</taxon>
        <taxon>Viridiplantae</taxon>
        <taxon>Streptophyta</taxon>
        <taxon>Embryophyta</taxon>
        <taxon>Tracheophyta</taxon>
        <taxon>Spermatophyta</taxon>
        <taxon>Magnoliopsida</taxon>
        <taxon>eudicotyledons</taxon>
        <taxon>Gunneridae</taxon>
        <taxon>Pentapetalae</taxon>
        <taxon>asterids</taxon>
        <taxon>lamiids</taxon>
        <taxon>Solanales</taxon>
        <taxon>Solanaceae</taxon>
        <taxon>Solanoideae</taxon>
        <taxon>Solaneae</taxon>
        <taxon>Solanum</taxon>
    </lineage>
</organism>
<gene>
    <name evidence="2" type="ORF">MTR67_008134</name>
</gene>
<dbReference type="Pfam" id="PF24626">
    <property type="entry name" value="SH3_Tf2-1"/>
    <property type="match status" value="1"/>
</dbReference>
<dbReference type="InterPro" id="IPR056924">
    <property type="entry name" value="SH3_Tf2-1"/>
</dbReference>
<name>A0AAF0Q7E1_SOLVR</name>
<accession>A0AAF0Q7E1</accession>
<evidence type="ECO:0000259" key="1">
    <source>
        <dbReference type="Pfam" id="PF24626"/>
    </source>
</evidence>
<evidence type="ECO:0000313" key="2">
    <source>
        <dbReference type="EMBL" id="WMV14749.1"/>
    </source>
</evidence>
<protein>
    <recommendedName>
        <fullName evidence="1">Tf2-1-like SH3-like domain-containing protein</fullName>
    </recommendedName>
</protein>
<reference evidence="2" key="1">
    <citation type="submission" date="2023-08" db="EMBL/GenBank/DDBJ databases">
        <title>A de novo genome assembly of Solanum verrucosum Schlechtendal, a Mexican diploid species geographically isolated from the other diploid A-genome species in potato relatives.</title>
        <authorList>
            <person name="Hosaka K."/>
        </authorList>
    </citation>
    <scope>NUCLEOTIDE SEQUENCE</scope>
    <source>
        <tissue evidence="2">Young leaves</tissue>
    </source>
</reference>
<dbReference type="EMBL" id="CP133613">
    <property type="protein sequence ID" value="WMV14749.1"/>
    <property type="molecule type" value="Genomic_DNA"/>
</dbReference>